<dbReference type="Pfam" id="PF18564">
    <property type="entry name" value="Glyco_hydro_5_C"/>
    <property type="match status" value="1"/>
</dbReference>
<reference evidence="5 6" key="1">
    <citation type="journal article" date="2012" name="BMC Genomics">
        <title>Comparative genomics of the white-rot fungi, Phanerochaete carnosa and P. chrysosporium, to elucidate the genetic basis of the distinct wood types they colonize.</title>
        <authorList>
            <person name="Suzuki H."/>
            <person name="MacDonald J."/>
            <person name="Syed K."/>
            <person name="Salamov A."/>
            <person name="Hori C."/>
            <person name="Aerts A."/>
            <person name="Henrissat B."/>
            <person name="Wiebenga A."/>
            <person name="vanKuyk P.A."/>
            <person name="Barry K."/>
            <person name="Lindquist E."/>
            <person name="LaButti K."/>
            <person name="Lapidus A."/>
            <person name="Lucas S."/>
            <person name="Coutinho P."/>
            <person name="Gong Y."/>
            <person name="Samejima M."/>
            <person name="Mahadevan R."/>
            <person name="Abou-Zaid M."/>
            <person name="de Vries R.P."/>
            <person name="Igarashi K."/>
            <person name="Yadav J.S."/>
            <person name="Grigoriev I.V."/>
            <person name="Master E.R."/>
        </authorList>
    </citation>
    <scope>NUCLEOTIDE SEQUENCE [LARGE SCALE GENOMIC DNA]</scope>
    <source>
        <strain evidence="5 6">HHB-10118-sp</strain>
    </source>
</reference>
<protein>
    <submittedName>
        <fullName evidence="5">Glycoside hydrolase family 5 protein</fullName>
    </submittedName>
</protein>
<dbReference type="GO" id="GO:0050295">
    <property type="term" value="F:steryl-beta-glucosidase activity"/>
    <property type="evidence" value="ECO:0007669"/>
    <property type="project" value="TreeGrafter"/>
</dbReference>
<comment type="similarity">
    <text evidence="1">Belongs to the glycosyl hydrolase 5 (cellulase A) family.</text>
</comment>
<gene>
    <name evidence="5" type="ORF">PHACADRAFT_194899</name>
</gene>
<name>K5WE82_PHACS</name>
<evidence type="ECO:0000256" key="2">
    <source>
        <dbReference type="ARBA" id="ARBA00022801"/>
    </source>
</evidence>
<dbReference type="Gene3D" id="2.60.40.1180">
    <property type="entry name" value="Golgi alpha-mannosidase II"/>
    <property type="match status" value="1"/>
</dbReference>
<dbReference type="InParanoid" id="K5WE82"/>
<keyword evidence="2 5" id="KW-0378">Hydrolase</keyword>
<evidence type="ECO:0000256" key="3">
    <source>
        <dbReference type="ARBA" id="ARBA00023295"/>
    </source>
</evidence>
<keyword evidence="6" id="KW-1185">Reference proteome</keyword>
<dbReference type="SUPFAM" id="SSF51445">
    <property type="entry name" value="(Trans)glycosidases"/>
    <property type="match status" value="1"/>
</dbReference>
<accession>K5WE82</accession>
<dbReference type="HOGENOM" id="CLU_009024_1_1_1"/>
<dbReference type="KEGG" id="pco:PHACADRAFT_194899"/>
<dbReference type="InterPro" id="IPR018087">
    <property type="entry name" value="Glyco_hydro_5_CS"/>
</dbReference>
<dbReference type="GeneID" id="18911043"/>
<dbReference type="AlphaFoldDB" id="K5WE82"/>
<dbReference type="OrthoDB" id="9971853at2759"/>
<dbReference type="PANTHER" id="PTHR31308">
    <property type="match status" value="1"/>
</dbReference>
<dbReference type="InterPro" id="IPR052066">
    <property type="entry name" value="Glycosphingolipid_Hydrolases"/>
</dbReference>
<dbReference type="InterPro" id="IPR017853">
    <property type="entry name" value="GH"/>
</dbReference>
<keyword evidence="3" id="KW-0326">Glycosidase</keyword>
<dbReference type="RefSeq" id="XP_007395156.1">
    <property type="nucleotide sequence ID" value="XM_007395094.1"/>
</dbReference>
<evidence type="ECO:0000313" key="6">
    <source>
        <dbReference type="Proteomes" id="UP000008370"/>
    </source>
</evidence>
<dbReference type="PANTHER" id="PTHR31308:SF5">
    <property type="entry name" value="ERGOSTERYL-BETA-GLUCOSIDASE"/>
    <property type="match status" value="1"/>
</dbReference>
<evidence type="ECO:0000313" key="5">
    <source>
        <dbReference type="EMBL" id="EKM57344.1"/>
    </source>
</evidence>
<evidence type="ECO:0000256" key="1">
    <source>
        <dbReference type="ARBA" id="ARBA00005641"/>
    </source>
</evidence>
<dbReference type="Proteomes" id="UP000008370">
    <property type="component" value="Unassembled WGS sequence"/>
</dbReference>
<dbReference type="GO" id="GO:0005975">
    <property type="term" value="P:carbohydrate metabolic process"/>
    <property type="evidence" value="ECO:0007669"/>
    <property type="project" value="InterPro"/>
</dbReference>
<evidence type="ECO:0000259" key="4">
    <source>
        <dbReference type="Pfam" id="PF18564"/>
    </source>
</evidence>
<sequence length="521" mass="57815">MNHGTCFWVEDAFTPKLRVKDAHGAKISIQQFLQASFLNSWEMLAKAVGDLDGVIGFEIMNEPHRGYVELQSMQGFDYNADLHLGPVPTPLQSFTLGAGHPTEVGVWTRSFLIPTRRTSQVILNKADRKIWYHDGPTGERCIWEMLGIWGWDCNKKEGIVPRENHFKKHSMTNAKVDWCTAFYFPFLEKWAHLAHSMSNSDKMIFAEAIPNGPKQFCPTSWTPEHRPRNMVCEPHWYDLNALFTKGFGDFSVDVQGLSRGAWDKYALHTRNIAEEVYRSLGEKPVVIGECGVPMDMNGEEAFKSEGFTWQLRMFDAMSSESGITSRTATIGRATIGTARIFHGSANGAPSLLDCDRSSPTLDNGARILRSVVRPYPSKAAGIPLRFEYEVNTGEFTFEWAVPGPSNAPSEQPAVRPSVHRPPLAGHPPLTSHVTEIFVPSFLALGGAVVMQGLAEGGSYEYDEARQTLYVRAPADAASGTVHRIRVVLAPRLKAVFLVNDFWSDWGSTVAAVAAAVLALWA</sequence>
<dbReference type="GO" id="GO:1904462">
    <property type="term" value="P:ergosteryl 3-beta-D-glucoside catabolic process"/>
    <property type="evidence" value="ECO:0007669"/>
    <property type="project" value="TreeGrafter"/>
</dbReference>
<organism evidence="5 6">
    <name type="scientific">Phanerochaete carnosa (strain HHB-10118-sp)</name>
    <name type="common">White-rot fungus</name>
    <name type="synonym">Peniophora carnosa</name>
    <dbReference type="NCBI Taxonomy" id="650164"/>
    <lineage>
        <taxon>Eukaryota</taxon>
        <taxon>Fungi</taxon>
        <taxon>Dikarya</taxon>
        <taxon>Basidiomycota</taxon>
        <taxon>Agaricomycotina</taxon>
        <taxon>Agaricomycetes</taxon>
        <taxon>Polyporales</taxon>
        <taxon>Phanerochaetaceae</taxon>
        <taxon>Phanerochaete</taxon>
    </lineage>
</organism>
<dbReference type="PROSITE" id="PS00659">
    <property type="entry name" value="GLYCOSYL_HYDROL_F5"/>
    <property type="match status" value="1"/>
</dbReference>
<feature type="domain" description="Glycoside hydrolase family 5 C-terminal" evidence="4">
    <location>
        <begin position="373"/>
        <end position="486"/>
    </location>
</feature>
<dbReference type="Gene3D" id="3.20.20.80">
    <property type="entry name" value="Glycosidases"/>
    <property type="match status" value="2"/>
</dbReference>
<dbReference type="InterPro" id="IPR041036">
    <property type="entry name" value="GH5_C"/>
</dbReference>
<dbReference type="InterPro" id="IPR013780">
    <property type="entry name" value="Glyco_hydro_b"/>
</dbReference>
<proteinExistence type="inferred from homology"/>
<dbReference type="EMBL" id="JH930471">
    <property type="protein sequence ID" value="EKM57344.1"/>
    <property type="molecule type" value="Genomic_DNA"/>
</dbReference>